<organism evidence="2 3">
    <name type="scientific">Corallococcus soli</name>
    <dbReference type="NCBI Taxonomy" id="2710757"/>
    <lineage>
        <taxon>Bacteria</taxon>
        <taxon>Pseudomonadati</taxon>
        <taxon>Myxococcota</taxon>
        <taxon>Myxococcia</taxon>
        <taxon>Myxococcales</taxon>
        <taxon>Cystobacterineae</taxon>
        <taxon>Myxococcaceae</taxon>
        <taxon>Corallococcus</taxon>
    </lineage>
</organism>
<proteinExistence type="predicted"/>
<evidence type="ECO:0000256" key="1">
    <source>
        <dbReference type="SAM" id="Phobius"/>
    </source>
</evidence>
<evidence type="ECO:0000313" key="3">
    <source>
        <dbReference type="Proteomes" id="UP001516472"/>
    </source>
</evidence>
<reference evidence="2 3" key="1">
    <citation type="submission" date="2020-02" db="EMBL/GenBank/DDBJ databases">
        <authorList>
            <person name="Babadi Z.K."/>
            <person name="Risdian C."/>
            <person name="Ebrahimipour G.H."/>
            <person name="Wink J."/>
        </authorList>
    </citation>
    <scope>NUCLEOTIDE SEQUENCE [LARGE SCALE GENOMIC DNA]</scope>
    <source>
        <strain evidence="2 3">ZKHCc1 1396</strain>
    </source>
</reference>
<sequence>MDVPASLLDFSLVQGGPSIRFGRQRHGARPRHASLFRRLLALTLVSWLPLLALSLLEGVPSVPRAFLADATVHVQLWVSLPMLVVAERYVDLSLAAAVRQFVVSEVIDARHLAAYEDIALGVGRVRSRPSIEAGLLLASFALSLVSLPAPSTSGWLHAEPRGPLTLAGAWYLAVSLPLVRFLLLRWLWRGLLWAVFLFKVSRLKLALVPTHPDAAGGLGFLGTCQASFSPIVFAIAATLTAQRLRHVPTGDLTGLALHLLIFAILCLMVLFAPLLPFCRQLLVAKRHGDHAFSALAAWHSRRFEHRWFHRKEVPGQQPLGAPDFSSLADLGTSFATARAMRWFPVNPRAALAILCGAMAPLVPVLFIDRRLMDVLVALGKTLI</sequence>
<keyword evidence="3" id="KW-1185">Reference proteome</keyword>
<dbReference type="RefSeq" id="WP_193430195.1">
    <property type="nucleotide sequence ID" value="NZ_CBCSIP010000001.1"/>
</dbReference>
<protein>
    <submittedName>
        <fullName evidence="2">Uncharacterized protein</fullName>
    </submittedName>
</protein>
<feature type="transmembrane region" description="Helical" evidence="1">
    <location>
        <begin position="163"/>
        <end position="183"/>
    </location>
</feature>
<feature type="transmembrane region" description="Helical" evidence="1">
    <location>
        <begin position="39"/>
        <end position="59"/>
    </location>
</feature>
<dbReference type="EMBL" id="JAAIYO010000015">
    <property type="protein sequence ID" value="MBE4753041.1"/>
    <property type="molecule type" value="Genomic_DNA"/>
</dbReference>
<comment type="caution">
    <text evidence="2">The sequence shown here is derived from an EMBL/GenBank/DDBJ whole genome shotgun (WGS) entry which is preliminary data.</text>
</comment>
<name>A0ABR9PYN4_9BACT</name>
<accession>A0ABR9PYN4</accession>
<feature type="transmembrane region" description="Helical" evidence="1">
    <location>
        <begin position="133"/>
        <end position="151"/>
    </location>
</feature>
<keyword evidence="1" id="KW-1133">Transmembrane helix</keyword>
<gene>
    <name evidence="2" type="ORF">G4177_33310</name>
</gene>
<keyword evidence="1" id="KW-0812">Transmembrane</keyword>
<feature type="transmembrane region" description="Helical" evidence="1">
    <location>
        <begin position="252"/>
        <end position="275"/>
    </location>
</feature>
<evidence type="ECO:0000313" key="2">
    <source>
        <dbReference type="EMBL" id="MBE4753041.1"/>
    </source>
</evidence>
<feature type="transmembrane region" description="Helical" evidence="1">
    <location>
        <begin position="349"/>
        <end position="367"/>
    </location>
</feature>
<feature type="transmembrane region" description="Helical" evidence="1">
    <location>
        <begin position="214"/>
        <end position="240"/>
    </location>
</feature>
<keyword evidence="1" id="KW-0472">Membrane</keyword>
<dbReference type="Proteomes" id="UP001516472">
    <property type="component" value="Unassembled WGS sequence"/>
</dbReference>